<dbReference type="Pfam" id="PF00583">
    <property type="entry name" value="Acetyltransf_1"/>
    <property type="match status" value="1"/>
</dbReference>
<dbReference type="Proteomes" id="UP000727962">
    <property type="component" value="Unassembled WGS sequence"/>
</dbReference>
<sequence>MEFEIREGFEAMDFERVHAWLVAAYWSVGVTRERVERAAHGSSLVLGAFAGGEQIGYTRVVSDRTTFAWVCDVYVDEAFRGRGVAKALVQHALDHSEHQGLRRWVLATADAQRVYSALGFDPLPNPERWMIRGRAIPTP</sequence>
<evidence type="ECO:0000259" key="1">
    <source>
        <dbReference type="PROSITE" id="PS51186"/>
    </source>
</evidence>
<dbReference type="Gene3D" id="3.40.630.30">
    <property type="match status" value="1"/>
</dbReference>
<reference evidence="2" key="1">
    <citation type="submission" date="2020-07" db="EMBL/GenBank/DDBJ databases">
        <title>Huge and variable diversity of episymbiotic CPR bacteria and DPANN archaea in groundwater ecosystems.</title>
        <authorList>
            <person name="He C.Y."/>
            <person name="Keren R."/>
            <person name="Whittaker M."/>
            <person name="Farag I.F."/>
            <person name="Doudna J."/>
            <person name="Cate J.H.D."/>
            <person name="Banfield J.F."/>
        </authorList>
    </citation>
    <scope>NUCLEOTIDE SEQUENCE</scope>
    <source>
        <strain evidence="2">NC_groundwater_17_Pr7_B-0.1um_64_12</strain>
    </source>
</reference>
<dbReference type="InterPro" id="IPR000182">
    <property type="entry name" value="GNAT_dom"/>
</dbReference>
<evidence type="ECO:0000313" key="2">
    <source>
        <dbReference type="EMBL" id="MBI1757091.1"/>
    </source>
</evidence>
<gene>
    <name evidence="2" type="ORF">HYR64_08310</name>
</gene>
<name>A0A931M196_FIMGI</name>
<proteinExistence type="predicted"/>
<dbReference type="PANTHER" id="PTHR43233:SF1">
    <property type="entry name" value="FAMILY N-ACETYLTRANSFERASE, PUTATIVE (AFU_ORTHOLOGUE AFUA_6G03350)-RELATED"/>
    <property type="match status" value="1"/>
</dbReference>
<feature type="domain" description="N-acetyltransferase" evidence="1">
    <location>
        <begin position="3"/>
        <end position="135"/>
    </location>
</feature>
<dbReference type="PROSITE" id="PS51186">
    <property type="entry name" value="GNAT"/>
    <property type="match status" value="1"/>
</dbReference>
<dbReference type="SUPFAM" id="SSF55729">
    <property type="entry name" value="Acyl-CoA N-acyltransferases (Nat)"/>
    <property type="match status" value="1"/>
</dbReference>
<protein>
    <submittedName>
        <fullName evidence="2">GNAT family N-acetyltransferase</fullName>
    </submittedName>
</protein>
<accession>A0A931M196</accession>
<dbReference type="GO" id="GO:0016747">
    <property type="term" value="F:acyltransferase activity, transferring groups other than amino-acyl groups"/>
    <property type="evidence" value="ECO:0007669"/>
    <property type="project" value="InterPro"/>
</dbReference>
<organism evidence="2 3">
    <name type="scientific">Fimbriimonas ginsengisoli</name>
    <dbReference type="NCBI Taxonomy" id="1005039"/>
    <lineage>
        <taxon>Bacteria</taxon>
        <taxon>Bacillati</taxon>
        <taxon>Armatimonadota</taxon>
        <taxon>Fimbriimonadia</taxon>
        <taxon>Fimbriimonadales</taxon>
        <taxon>Fimbriimonadaceae</taxon>
        <taxon>Fimbriimonas</taxon>
    </lineage>
</organism>
<dbReference type="EMBL" id="JACOSL010000051">
    <property type="protein sequence ID" value="MBI1757091.1"/>
    <property type="molecule type" value="Genomic_DNA"/>
</dbReference>
<dbReference type="PANTHER" id="PTHR43233">
    <property type="entry name" value="FAMILY N-ACETYLTRANSFERASE, PUTATIVE (AFU_ORTHOLOGUE AFUA_6G03350)-RELATED"/>
    <property type="match status" value="1"/>
</dbReference>
<dbReference type="InterPro" id="IPR016181">
    <property type="entry name" value="Acyl_CoA_acyltransferase"/>
</dbReference>
<dbReference type="AlphaFoldDB" id="A0A931M196"/>
<dbReference type="InterPro" id="IPR053144">
    <property type="entry name" value="Acetyltransferase_Butenolide"/>
</dbReference>
<evidence type="ECO:0000313" key="3">
    <source>
        <dbReference type="Proteomes" id="UP000727962"/>
    </source>
</evidence>
<comment type="caution">
    <text evidence="2">The sequence shown here is derived from an EMBL/GenBank/DDBJ whole genome shotgun (WGS) entry which is preliminary data.</text>
</comment>
<dbReference type="CDD" id="cd04301">
    <property type="entry name" value="NAT_SF"/>
    <property type="match status" value="1"/>
</dbReference>